<dbReference type="EMBL" id="CAADFG010000308">
    <property type="protein sequence ID" value="VFK03143.1"/>
    <property type="molecule type" value="Genomic_DNA"/>
</dbReference>
<accession>A0A450VEC1</accession>
<dbReference type="EMBL" id="CAADFJ010000306">
    <property type="protein sequence ID" value="VFK05850.1"/>
    <property type="molecule type" value="Genomic_DNA"/>
</dbReference>
<dbReference type="EMBL" id="CAADFI010000312">
    <property type="protein sequence ID" value="VFK02912.1"/>
    <property type="molecule type" value="Genomic_DNA"/>
</dbReference>
<evidence type="ECO:0000259" key="1">
    <source>
        <dbReference type="Pfam" id="PF13304"/>
    </source>
</evidence>
<dbReference type="InterPro" id="IPR003959">
    <property type="entry name" value="ATPase_AAA_core"/>
</dbReference>
<gene>
    <name evidence="3" type="ORF">BECKH772A_GA0070896_103081</name>
    <name evidence="2" type="ORF">BECKH772B_GA0070898_103122</name>
    <name evidence="4" type="ORF">BECKH772C_GA0070978_103061</name>
</gene>
<evidence type="ECO:0000313" key="2">
    <source>
        <dbReference type="EMBL" id="VFK02912.1"/>
    </source>
</evidence>
<keyword evidence="3" id="KW-0547">Nucleotide-binding</keyword>
<name>A0A450VEC1_9GAMM</name>
<reference evidence="3" key="1">
    <citation type="submission" date="2019-02" db="EMBL/GenBank/DDBJ databases">
        <authorList>
            <person name="Gruber-Vodicka R. H."/>
            <person name="Seah K. B. B."/>
        </authorList>
    </citation>
    <scope>NUCLEOTIDE SEQUENCE</scope>
    <source>
        <strain evidence="4">BECK_SA2B12</strain>
        <strain evidence="3">BECK_SA2B15</strain>
        <strain evidence="2">BECK_SA2B20</strain>
    </source>
</reference>
<protein>
    <submittedName>
        <fullName evidence="3">Predicted ATP-binding protein involved in virulence</fullName>
    </submittedName>
</protein>
<dbReference type="InterPro" id="IPR027417">
    <property type="entry name" value="P-loop_NTPase"/>
</dbReference>
<dbReference type="PANTHER" id="PTHR43581">
    <property type="entry name" value="ATP/GTP PHOSPHATASE"/>
    <property type="match status" value="1"/>
</dbReference>
<evidence type="ECO:0000313" key="3">
    <source>
        <dbReference type="EMBL" id="VFK03143.1"/>
    </source>
</evidence>
<dbReference type="Pfam" id="PF13304">
    <property type="entry name" value="AAA_21"/>
    <property type="match status" value="1"/>
</dbReference>
<evidence type="ECO:0000313" key="4">
    <source>
        <dbReference type="EMBL" id="VFK05850.1"/>
    </source>
</evidence>
<dbReference type="SUPFAM" id="SSF52540">
    <property type="entry name" value="P-loop containing nucleoside triphosphate hydrolases"/>
    <property type="match status" value="1"/>
</dbReference>
<sequence>MMLEKIRITGLFDRFDYEIELKAEGITILTGPNGYGKTTILRIIDAFASGFLPFFFHLPFSGIVFVHEGTESGIRKKENDTLEIQYGDKEPLTLNKKGVRVKIEQSLQGLGYRPAGENRWFDTKTETFHTTESLIDRLGADNIREEWMPDFAHVYLIREQRLIGKRPVAGKGLAGLMSFEEGAAPVNLGNTIEEDANALSVHIKGVLAEASKTGQKLDSSFPERLFDETGSIDKEAFDERYDAIRQKQNALSRYGLSTTRAGRHASFKPENAKALLVYLNDTERKLAVFDGILQRLDAFSALLDKKQFDAKRIEVSPDFGFRFRMEDGKELPLTALSSGEQQAVVLLYELLFQVGPDTLVLMDEPEISLHVAWQKEFLDDLSKIVALQGIRVIVATHSPRIIGAYWDWVVDLRDLSRHE</sequence>
<keyword evidence="3" id="KW-0067">ATP-binding</keyword>
<dbReference type="InterPro" id="IPR051396">
    <property type="entry name" value="Bact_Antivir_Def_Nuclease"/>
</dbReference>
<feature type="domain" description="ATPase AAA-type core" evidence="1">
    <location>
        <begin position="268"/>
        <end position="402"/>
    </location>
</feature>
<dbReference type="Gene3D" id="3.40.50.300">
    <property type="entry name" value="P-loop containing nucleotide triphosphate hydrolases"/>
    <property type="match status" value="1"/>
</dbReference>
<dbReference type="CDD" id="cd00267">
    <property type="entry name" value="ABC_ATPase"/>
    <property type="match status" value="1"/>
</dbReference>
<organism evidence="3">
    <name type="scientific">Candidatus Kentrum eta</name>
    <dbReference type="NCBI Taxonomy" id="2126337"/>
    <lineage>
        <taxon>Bacteria</taxon>
        <taxon>Pseudomonadati</taxon>
        <taxon>Pseudomonadota</taxon>
        <taxon>Gammaproteobacteria</taxon>
        <taxon>Candidatus Kentrum</taxon>
    </lineage>
</organism>
<dbReference type="AlphaFoldDB" id="A0A450VEC1"/>
<proteinExistence type="predicted"/>
<dbReference type="PANTHER" id="PTHR43581:SF2">
    <property type="entry name" value="EXCINUCLEASE ATPASE SUBUNIT"/>
    <property type="match status" value="1"/>
</dbReference>
<dbReference type="GO" id="GO:0005524">
    <property type="term" value="F:ATP binding"/>
    <property type="evidence" value="ECO:0007669"/>
    <property type="project" value="UniProtKB-KW"/>
</dbReference>